<organism evidence="1 2">
    <name type="scientific">Catenuloplanes nepalensis</name>
    <dbReference type="NCBI Taxonomy" id="587533"/>
    <lineage>
        <taxon>Bacteria</taxon>
        <taxon>Bacillati</taxon>
        <taxon>Actinomycetota</taxon>
        <taxon>Actinomycetes</taxon>
        <taxon>Micromonosporales</taxon>
        <taxon>Micromonosporaceae</taxon>
        <taxon>Catenuloplanes</taxon>
    </lineage>
</organism>
<proteinExistence type="predicted"/>
<name>A0ABT9MVP7_9ACTN</name>
<reference evidence="1 2" key="1">
    <citation type="submission" date="2023-07" db="EMBL/GenBank/DDBJ databases">
        <title>Sequencing the genomes of 1000 actinobacteria strains.</title>
        <authorList>
            <person name="Klenk H.-P."/>
        </authorList>
    </citation>
    <scope>NUCLEOTIDE SEQUENCE [LARGE SCALE GENOMIC DNA]</scope>
    <source>
        <strain evidence="1 2">DSM 44710</strain>
    </source>
</reference>
<sequence>MIRPSVYAGRADADRRAAYEHLLGFGVPMVTGTRHLYVAGDIARLVADCSIRGTARQGYRST</sequence>
<protein>
    <submittedName>
        <fullName evidence="1">Uncharacterized protein</fullName>
    </submittedName>
</protein>
<accession>A0ABT9MVP7</accession>
<evidence type="ECO:0000313" key="2">
    <source>
        <dbReference type="Proteomes" id="UP001240984"/>
    </source>
</evidence>
<comment type="caution">
    <text evidence="1">The sequence shown here is derived from an EMBL/GenBank/DDBJ whole genome shotgun (WGS) entry which is preliminary data.</text>
</comment>
<keyword evidence="2" id="KW-1185">Reference proteome</keyword>
<evidence type="ECO:0000313" key="1">
    <source>
        <dbReference type="EMBL" id="MDP9795081.1"/>
    </source>
</evidence>
<gene>
    <name evidence="1" type="ORF">J2S43_003593</name>
</gene>
<dbReference type="RefSeq" id="WP_306830593.1">
    <property type="nucleotide sequence ID" value="NZ_JAUSRA010000001.1"/>
</dbReference>
<dbReference type="EMBL" id="JAUSRA010000001">
    <property type="protein sequence ID" value="MDP9795081.1"/>
    <property type="molecule type" value="Genomic_DNA"/>
</dbReference>
<dbReference type="Proteomes" id="UP001240984">
    <property type="component" value="Unassembled WGS sequence"/>
</dbReference>